<comment type="function">
    <text evidence="5">Catalyzes the reduction of 1-pyrroline-5-carboxylate (PCA) to L-proline.</text>
</comment>
<organism evidence="9 10">
    <name type="scientific">Weissella diestrammenae</name>
    <dbReference type="NCBI Taxonomy" id="1162633"/>
    <lineage>
        <taxon>Bacteria</taxon>
        <taxon>Bacillati</taxon>
        <taxon>Bacillota</taxon>
        <taxon>Bacilli</taxon>
        <taxon>Lactobacillales</taxon>
        <taxon>Lactobacillaceae</taxon>
        <taxon>Weissella</taxon>
    </lineage>
</organism>
<comment type="catalytic activity">
    <reaction evidence="5">
        <text>L-proline + NADP(+) = (S)-1-pyrroline-5-carboxylate + NADPH + 2 H(+)</text>
        <dbReference type="Rhea" id="RHEA:14109"/>
        <dbReference type="ChEBI" id="CHEBI:15378"/>
        <dbReference type="ChEBI" id="CHEBI:17388"/>
        <dbReference type="ChEBI" id="CHEBI:57783"/>
        <dbReference type="ChEBI" id="CHEBI:58349"/>
        <dbReference type="ChEBI" id="CHEBI:60039"/>
        <dbReference type="EC" id="1.5.1.2"/>
    </reaction>
</comment>
<dbReference type="SUPFAM" id="SSF48179">
    <property type="entry name" value="6-phosphogluconate dehydrogenase C-terminal domain-like"/>
    <property type="match status" value="1"/>
</dbReference>
<keyword evidence="4 5" id="KW-0560">Oxidoreductase</keyword>
<feature type="binding site" evidence="6">
    <location>
        <begin position="64"/>
        <end position="67"/>
    </location>
    <ligand>
        <name>NADP(+)</name>
        <dbReference type="ChEBI" id="CHEBI:58349"/>
    </ligand>
</feature>
<dbReference type="InterPro" id="IPR028939">
    <property type="entry name" value="P5C_Rdtase_cat_N"/>
</dbReference>
<evidence type="ECO:0000259" key="7">
    <source>
        <dbReference type="Pfam" id="PF03807"/>
    </source>
</evidence>
<keyword evidence="10" id="KW-1185">Reference proteome</keyword>
<dbReference type="RefSeq" id="WP_187529546.1">
    <property type="nucleotide sequence ID" value="NZ_CP060724.1"/>
</dbReference>
<keyword evidence="5" id="KW-0963">Cytoplasm</keyword>
<comment type="catalytic activity">
    <reaction evidence="5">
        <text>L-proline + NAD(+) = (S)-1-pyrroline-5-carboxylate + NADH + 2 H(+)</text>
        <dbReference type="Rhea" id="RHEA:14105"/>
        <dbReference type="ChEBI" id="CHEBI:15378"/>
        <dbReference type="ChEBI" id="CHEBI:17388"/>
        <dbReference type="ChEBI" id="CHEBI:57540"/>
        <dbReference type="ChEBI" id="CHEBI:57945"/>
        <dbReference type="ChEBI" id="CHEBI:60039"/>
        <dbReference type="EC" id="1.5.1.2"/>
    </reaction>
</comment>
<dbReference type="Pfam" id="PF14748">
    <property type="entry name" value="P5CR_dimer"/>
    <property type="match status" value="1"/>
</dbReference>
<proteinExistence type="inferred from homology"/>
<dbReference type="Proteomes" id="UP000515800">
    <property type="component" value="Chromosome"/>
</dbReference>
<dbReference type="InterPro" id="IPR029036">
    <property type="entry name" value="P5CR_dimer"/>
</dbReference>
<feature type="domain" description="Pyrroline-5-carboxylate reductase dimerisation" evidence="8">
    <location>
        <begin position="155"/>
        <end position="258"/>
    </location>
</feature>
<evidence type="ECO:0000313" key="10">
    <source>
        <dbReference type="Proteomes" id="UP000515800"/>
    </source>
</evidence>
<dbReference type="PANTHER" id="PTHR11645:SF0">
    <property type="entry name" value="PYRROLINE-5-CARBOXYLATE REDUCTASE 3"/>
    <property type="match status" value="1"/>
</dbReference>
<comment type="pathway">
    <text evidence="5">Amino-acid biosynthesis; L-proline biosynthesis; L-proline from L-glutamate 5-semialdehyde: step 1/1.</text>
</comment>
<feature type="binding site" evidence="6">
    <location>
        <begin position="7"/>
        <end position="12"/>
    </location>
    <ligand>
        <name>NADP(+)</name>
        <dbReference type="ChEBI" id="CHEBI:58349"/>
    </ligand>
</feature>
<dbReference type="InterPro" id="IPR036291">
    <property type="entry name" value="NAD(P)-bd_dom_sf"/>
</dbReference>
<dbReference type="PIRSF" id="PIRSF000193">
    <property type="entry name" value="Pyrrol-5-carb_rd"/>
    <property type="match status" value="1"/>
</dbReference>
<feature type="domain" description="Pyrroline-5-carboxylate reductase catalytic N-terminal" evidence="7">
    <location>
        <begin position="4"/>
        <end position="90"/>
    </location>
</feature>
<evidence type="ECO:0000256" key="6">
    <source>
        <dbReference type="PIRSR" id="PIRSR000193-1"/>
    </source>
</evidence>
<dbReference type="InterPro" id="IPR008927">
    <property type="entry name" value="6-PGluconate_DH-like_C_sf"/>
</dbReference>
<dbReference type="Gene3D" id="3.40.50.720">
    <property type="entry name" value="NAD(P)-binding Rossmann-like Domain"/>
    <property type="match status" value="1"/>
</dbReference>
<gene>
    <name evidence="5" type="primary">proC</name>
    <name evidence="9" type="ORF">H9L19_02275</name>
</gene>
<accession>A0A7G9T6I9</accession>
<dbReference type="Gene3D" id="1.10.3730.10">
    <property type="entry name" value="ProC C-terminal domain-like"/>
    <property type="match status" value="1"/>
</dbReference>
<evidence type="ECO:0000256" key="4">
    <source>
        <dbReference type="ARBA" id="ARBA00023002"/>
    </source>
</evidence>
<keyword evidence="2 5" id="KW-0641">Proline biosynthesis</keyword>
<evidence type="ECO:0000256" key="1">
    <source>
        <dbReference type="ARBA" id="ARBA00005525"/>
    </source>
</evidence>
<comment type="subcellular location">
    <subcellularLocation>
        <location evidence="5">Cytoplasm</location>
    </subcellularLocation>
</comment>
<sequence>MLNIGFIGAGNMAQAMIKGWSQLDEVHQVVYAPHSGQSVAENMQIDFATTAEALVKQSDLIVIATPPTHLAAVAQEINSVVTGKVIISILGGISLSTLMTHFDSSDLLVRALPNVNVAVQQGYTAMAVNPAVDDEVKGAVFGLLTVLGRVDELPETQFGAVSALAGSGPAFVAGFVQAMTQAGLAAGVQPDIAEQLAVQTAQGTLDKMVHEKLTPMALAEQVMTPGGSTAAGWDVLQTKDITALMTQVIQATMAKNAEFE</sequence>
<dbReference type="GO" id="GO:0004735">
    <property type="term" value="F:pyrroline-5-carboxylate reductase activity"/>
    <property type="evidence" value="ECO:0007669"/>
    <property type="project" value="UniProtKB-UniRule"/>
</dbReference>
<dbReference type="GO" id="GO:0005737">
    <property type="term" value="C:cytoplasm"/>
    <property type="evidence" value="ECO:0007669"/>
    <property type="project" value="UniProtKB-SubCell"/>
</dbReference>
<dbReference type="EC" id="1.5.1.2" evidence="5"/>
<dbReference type="GO" id="GO:0055129">
    <property type="term" value="P:L-proline biosynthetic process"/>
    <property type="evidence" value="ECO:0007669"/>
    <property type="project" value="UniProtKB-UniRule"/>
</dbReference>
<dbReference type="UniPathway" id="UPA00098">
    <property type="reaction ID" value="UER00361"/>
</dbReference>
<protein>
    <recommendedName>
        <fullName evidence="5">Pyrroline-5-carboxylate reductase</fullName>
        <shortName evidence="5">P5C reductase</shortName>
        <shortName evidence="5">P5CR</shortName>
        <ecNumber evidence="5">1.5.1.2</ecNumber>
    </recommendedName>
    <alternativeName>
        <fullName evidence="5">PCA reductase</fullName>
    </alternativeName>
</protein>
<reference evidence="9 10" key="1">
    <citation type="submission" date="2020-08" db="EMBL/GenBank/DDBJ databases">
        <title>Genome sequence of Weissella diestrammenae KACC 16890T.</title>
        <authorList>
            <person name="Hyun D.-W."/>
            <person name="Bae J.-W."/>
        </authorList>
    </citation>
    <scope>NUCLEOTIDE SEQUENCE [LARGE SCALE GENOMIC DNA]</scope>
    <source>
        <strain evidence="9 10">KACC 16890</strain>
    </source>
</reference>
<evidence type="ECO:0000313" key="9">
    <source>
        <dbReference type="EMBL" id="QNN75714.1"/>
    </source>
</evidence>
<evidence type="ECO:0000256" key="3">
    <source>
        <dbReference type="ARBA" id="ARBA00022857"/>
    </source>
</evidence>
<dbReference type="AlphaFoldDB" id="A0A7G9T6I9"/>
<dbReference type="Pfam" id="PF03807">
    <property type="entry name" value="F420_oxidored"/>
    <property type="match status" value="1"/>
</dbReference>
<dbReference type="HAMAP" id="MF_01925">
    <property type="entry name" value="P5C_reductase"/>
    <property type="match status" value="1"/>
</dbReference>
<name>A0A7G9T6I9_9LACO</name>
<dbReference type="KEGG" id="wdi:H9L19_02275"/>
<dbReference type="SUPFAM" id="SSF51735">
    <property type="entry name" value="NAD(P)-binding Rossmann-fold domains"/>
    <property type="match status" value="1"/>
</dbReference>
<dbReference type="EMBL" id="CP060724">
    <property type="protein sequence ID" value="QNN75714.1"/>
    <property type="molecule type" value="Genomic_DNA"/>
</dbReference>
<dbReference type="InterPro" id="IPR000304">
    <property type="entry name" value="Pyrroline-COOH_reductase"/>
</dbReference>
<comment type="similarity">
    <text evidence="1 5">Belongs to the pyrroline-5-carboxylate reductase family.</text>
</comment>
<evidence type="ECO:0000256" key="5">
    <source>
        <dbReference type="HAMAP-Rule" id="MF_01925"/>
    </source>
</evidence>
<keyword evidence="3 5" id="KW-0521">NADP</keyword>
<dbReference type="PANTHER" id="PTHR11645">
    <property type="entry name" value="PYRROLINE-5-CARBOXYLATE REDUCTASE"/>
    <property type="match status" value="1"/>
</dbReference>
<evidence type="ECO:0000256" key="2">
    <source>
        <dbReference type="ARBA" id="ARBA00022650"/>
    </source>
</evidence>
<evidence type="ECO:0000259" key="8">
    <source>
        <dbReference type="Pfam" id="PF14748"/>
    </source>
</evidence>
<keyword evidence="5" id="KW-0028">Amino-acid biosynthesis</keyword>